<gene>
    <name evidence="3" type="ORF">DIS24_g6878</name>
</gene>
<accession>A0AA40CTR9</accession>
<evidence type="ECO:0000256" key="1">
    <source>
        <dbReference type="SAM" id="MobiDB-lite"/>
    </source>
</evidence>
<feature type="signal peptide" evidence="2">
    <location>
        <begin position="1"/>
        <end position="18"/>
    </location>
</feature>
<keyword evidence="4" id="KW-1185">Reference proteome</keyword>
<proteinExistence type="predicted"/>
<dbReference type="PANTHER" id="PTHR38849:SF1">
    <property type="entry name" value="SMALL SECRETED PROTEIN"/>
    <property type="match status" value="1"/>
</dbReference>
<dbReference type="EMBL" id="JAUJDW010000036">
    <property type="protein sequence ID" value="KAK0650407.1"/>
    <property type="molecule type" value="Genomic_DNA"/>
</dbReference>
<protein>
    <recommendedName>
        <fullName evidence="5">Small secreted protein</fullName>
    </recommendedName>
</protein>
<evidence type="ECO:0000256" key="2">
    <source>
        <dbReference type="SAM" id="SignalP"/>
    </source>
</evidence>
<dbReference type="AlphaFoldDB" id="A0AA40CTR9"/>
<evidence type="ECO:0008006" key="5">
    <source>
        <dbReference type="Google" id="ProtNLM"/>
    </source>
</evidence>
<feature type="region of interest" description="Disordered" evidence="1">
    <location>
        <begin position="151"/>
        <end position="178"/>
    </location>
</feature>
<evidence type="ECO:0000313" key="3">
    <source>
        <dbReference type="EMBL" id="KAK0650407.1"/>
    </source>
</evidence>
<keyword evidence="2" id="KW-0732">Signal</keyword>
<feature type="compositionally biased region" description="Polar residues" evidence="1">
    <location>
        <begin position="166"/>
        <end position="178"/>
    </location>
</feature>
<sequence>MHFSTIALFLGLTASSLAAPVPGSANGLSKRALLTEQSYADFQISDGVAGNALQEVNQKFPITDQDPANISDEDQEIISKARETAEDAETGTGGFNEQIEAAGEDTDEGKALQVGKIKNKVLKLQLEIMDLQIKQAKGDDQTEKIAEEQTKLQKNMQQDADAAGQASKSVVDTFQASS</sequence>
<evidence type="ECO:0000313" key="4">
    <source>
        <dbReference type="Proteomes" id="UP001175001"/>
    </source>
</evidence>
<organism evidence="3 4">
    <name type="scientific">Lasiodiplodia hormozganensis</name>
    <dbReference type="NCBI Taxonomy" id="869390"/>
    <lineage>
        <taxon>Eukaryota</taxon>
        <taxon>Fungi</taxon>
        <taxon>Dikarya</taxon>
        <taxon>Ascomycota</taxon>
        <taxon>Pezizomycotina</taxon>
        <taxon>Dothideomycetes</taxon>
        <taxon>Dothideomycetes incertae sedis</taxon>
        <taxon>Botryosphaeriales</taxon>
        <taxon>Botryosphaeriaceae</taxon>
        <taxon>Lasiodiplodia</taxon>
    </lineage>
</organism>
<reference evidence="3" key="1">
    <citation type="submission" date="2023-06" db="EMBL/GenBank/DDBJ databases">
        <title>Multi-omics analyses reveal the molecular pathogenesis toolkit of Lasiodiplodia hormozganensis, a cross-kingdom pathogen.</title>
        <authorList>
            <person name="Felix C."/>
            <person name="Meneses R."/>
            <person name="Goncalves M.F.M."/>
            <person name="Tilleman L."/>
            <person name="Duarte A.S."/>
            <person name="Jorrin-Novo J.V."/>
            <person name="Van De Peer Y."/>
            <person name="Deforce D."/>
            <person name="Van Nieuwerburgh F."/>
            <person name="Esteves A.C."/>
            <person name="Alves A."/>
        </authorList>
    </citation>
    <scope>NUCLEOTIDE SEQUENCE</scope>
    <source>
        <strain evidence="3">CBS 339.90</strain>
    </source>
</reference>
<feature type="chain" id="PRO_5041468007" description="Small secreted protein" evidence="2">
    <location>
        <begin position="19"/>
        <end position="178"/>
    </location>
</feature>
<dbReference type="Proteomes" id="UP001175001">
    <property type="component" value="Unassembled WGS sequence"/>
</dbReference>
<name>A0AA40CTR9_9PEZI</name>
<dbReference type="PANTHER" id="PTHR38849">
    <property type="entry name" value="SMALL SECRETED PROTEIN"/>
    <property type="match status" value="1"/>
</dbReference>
<comment type="caution">
    <text evidence="3">The sequence shown here is derived from an EMBL/GenBank/DDBJ whole genome shotgun (WGS) entry which is preliminary data.</text>
</comment>